<comment type="caution">
    <text evidence="1">The sequence shown here is derived from an EMBL/GenBank/DDBJ whole genome shotgun (WGS) entry which is preliminary data.</text>
</comment>
<accession>A0A9N9JUB4</accession>
<sequence>MPTFGIIYKTTISRSTACRWLKLLGWKYQTHSKKIYFDGHEPSYEGVELNCISPELYPKIVPVTQNETTLYSNDGVKKYWSPWNEYSLRKKSL</sequence>
<evidence type="ECO:0000313" key="2">
    <source>
        <dbReference type="Proteomes" id="UP000789405"/>
    </source>
</evidence>
<dbReference type="Proteomes" id="UP000789405">
    <property type="component" value="Unassembled WGS sequence"/>
</dbReference>
<keyword evidence="2" id="KW-1185">Reference proteome</keyword>
<dbReference type="OrthoDB" id="10044727at2759"/>
<organism evidence="1 2">
    <name type="scientific">Dentiscutata erythropus</name>
    <dbReference type="NCBI Taxonomy" id="1348616"/>
    <lineage>
        <taxon>Eukaryota</taxon>
        <taxon>Fungi</taxon>
        <taxon>Fungi incertae sedis</taxon>
        <taxon>Mucoromycota</taxon>
        <taxon>Glomeromycotina</taxon>
        <taxon>Glomeromycetes</taxon>
        <taxon>Diversisporales</taxon>
        <taxon>Gigasporaceae</taxon>
        <taxon>Dentiscutata</taxon>
    </lineage>
</organism>
<proteinExistence type="predicted"/>
<reference evidence="1" key="1">
    <citation type="submission" date="2021-06" db="EMBL/GenBank/DDBJ databases">
        <authorList>
            <person name="Kallberg Y."/>
            <person name="Tangrot J."/>
            <person name="Rosling A."/>
        </authorList>
    </citation>
    <scope>NUCLEOTIDE SEQUENCE</scope>
    <source>
        <strain evidence="1">MA453B</strain>
    </source>
</reference>
<dbReference type="EMBL" id="CAJVPY010031361">
    <property type="protein sequence ID" value="CAG8796482.1"/>
    <property type="molecule type" value="Genomic_DNA"/>
</dbReference>
<gene>
    <name evidence="1" type="ORF">DERYTH_LOCUS22489</name>
</gene>
<name>A0A9N9JUB4_9GLOM</name>
<feature type="non-terminal residue" evidence="1">
    <location>
        <position position="93"/>
    </location>
</feature>
<evidence type="ECO:0000313" key="1">
    <source>
        <dbReference type="EMBL" id="CAG8796482.1"/>
    </source>
</evidence>
<dbReference type="AlphaFoldDB" id="A0A9N9JUB4"/>
<protein>
    <submittedName>
        <fullName evidence="1">25132_t:CDS:1</fullName>
    </submittedName>
</protein>